<sequence>MQLINGIGQKVNGIKNMKYVNKNLFRVNIITSNNPPLNINLTIKTNTNE</sequence>
<dbReference type="Proteomes" id="UP000292262">
    <property type="component" value="Unassembled WGS sequence"/>
</dbReference>
<reference evidence="1 2" key="1">
    <citation type="submission" date="2019-02" db="EMBL/GenBank/DDBJ databases">
        <title>Genomic Encyclopedia of Type Strains, Phase IV (KMG-IV): sequencing the most valuable type-strain genomes for metagenomic binning, comparative biology and taxonomic classification.</title>
        <authorList>
            <person name="Goeker M."/>
        </authorList>
    </citation>
    <scope>NUCLEOTIDE SEQUENCE [LARGE SCALE GENOMIC DNA]</scope>
    <source>
        <strain evidence="1 2">DSM 17196</strain>
    </source>
</reference>
<dbReference type="AlphaFoldDB" id="A0A4Q7PJP5"/>
<protein>
    <submittedName>
        <fullName evidence="1">Uncharacterized protein</fullName>
    </submittedName>
</protein>
<proteinExistence type="predicted"/>
<evidence type="ECO:0000313" key="1">
    <source>
        <dbReference type="EMBL" id="RZT00051.1"/>
    </source>
</evidence>
<keyword evidence="2" id="KW-1185">Reference proteome</keyword>
<organism evidence="1 2">
    <name type="scientific">Aquimarina brevivitae</name>
    <dbReference type="NCBI Taxonomy" id="323412"/>
    <lineage>
        <taxon>Bacteria</taxon>
        <taxon>Pseudomonadati</taxon>
        <taxon>Bacteroidota</taxon>
        <taxon>Flavobacteriia</taxon>
        <taxon>Flavobacteriales</taxon>
        <taxon>Flavobacteriaceae</taxon>
        <taxon>Aquimarina</taxon>
    </lineage>
</organism>
<accession>A0A4Q7PJP5</accession>
<name>A0A4Q7PJP5_9FLAO</name>
<gene>
    <name evidence="1" type="ORF">EV197_1281</name>
</gene>
<evidence type="ECO:0000313" key="2">
    <source>
        <dbReference type="Proteomes" id="UP000292262"/>
    </source>
</evidence>
<dbReference type="EMBL" id="SGXE01000001">
    <property type="protein sequence ID" value="RZT00051.1"/>
    <property type="molecule type" value="Genomic_DNA"/>
</dbReference>
<comment type="caution">
    <text evidence="1">The sequence shown here is derived from an EMBL/GenBank/DDBJ whole genome shotgun (WGS) entry which is preliminary data.</text>
</comment>